<proteinExistence type="predicted"/>
<evidence type="ECO:0000313" key="2">
    <source>
        <dbReference type="Proteomes" id="UP000814140"/>
    </source>
</evidence>
<keyword evidence="2" id="KW-1185">Reference proteome</keyword>
<protein>
    <submittedName>
        <fullName evidence="1">Uncharacterized protein</fullName>
    </submittedName>
</protein>
<reference evidence="1" key="2">
    <citation type="journal article" date="2022" name="New Phytol.">
        <title>Evolutionary transition to the ectomycorrhizal habit in the genomes of a hyperdiverse lineage of mushroom-forming fungi.</title>
        <authorList>
            <person name="Looney B."/>
            <person name="Miyauchi S."/>
            <person name="Morin E."/>
            <person name="Drula E."/>
            <person name="Courty P.E."/>
            <person name="Kohler A."/>
            <person name="Kuo A."/>
            <person name="LaButti K."/>
            <person name="Pangilinan J."/>
            <person name="Lipzen A."/>
            <person name="Riley R."/>
            <person name="Andreopoulos W."/>
            <person name="He G."/>
            <person name="Johnson J."/>
            <person name="Nolan M."/>
            <person name="Tritt A."/>
            <person name="Barry K.W."/>
            <person name="Grigoriev I.V."/>
            <person name="Nagy L.G."/>
            <person name="Hibbett D."/>
            <person name="Henrissat B."/>
            <person name="Matheny P.B."/>
            <person name="Labbe J."/>
            <person name="Martin F.M."/>
        </authorList>
    </citation>
    <scope>NUCLEOTIDE SEQUENCE</scope>
    <source>
        <strain evidence="1">HHB10654</strain>
    </source>
</reference>
<reference evidence="1" key="1">
    <citation type="submission" date="2021-03" db="EMBL/GenBank/DDBJ databases">
        <authorList>
            <consortium name="DOE Joint Genome Institute"/>
            <person name="Ahrendt S."/>
            <person name="Looney B.P."/>
            <person name="Miyauchi S."/>
            <person name="Morin E."/>
            <person name="Drula E."/>
            <person name="Courty P.E."/>
            <person name="Chicoki N."/>
            <person name="Fauchery L."/>
            <person name="Kohler A."/>
            <person name="Kuo A."/>
            <person name="Labutti K."/>
            <person name="Pangilinan J."/>
            <person name="Lipzen A."/>
            <person name="Riley R."/>
            <person name="Andreopoulos W."/>
            <person name="He G."/>
            <person name="Johnson J."/>
            <person name="Barry K.W."/>
            <person name="Grigoriev I.V."/>
            <person name="Nagy L."/>
            <person name="Hibbett D."/>
            <person name="Henrissat B."/>
            <person name="Matheny P.B."/>
            <person name="Labbe J."/>
            <person name="Martin F."/>
        </authorList>
    </citation>
    <scope>NUCLEOTIDE SEQUENCE</scope>
    <source>
        <strain evidence="1">HHB10654</strain>
    </source>
</reference>
<organism evidence="1 2">
    <name type="scientific">Artomyces pyxidatus</name>
    <dbReference type="NCBI Taxonomy" id="48021"/>
    <lineage>
        <taxon>Eukaryota</taxon>
        <taxon>Fungi</taxon>
        <taxon>Dikarya</taxon>
        <taxon>Basidiomycota</taxon>
        <taxon>Agaricomycotina</taxon>
        <taxon>Agaricomycetes</taxon>
        <taxon>Russulales</taxon>
        <taxon>Auriscalpiaceae</taxon>
        <taxon>Artomyces</taxon>
    </lineage>
</organism>
<name>A0ACB8T320_9AGAM</name>
<comment type="caution">
    <text evidence="1">The sequence shown here is derived from an EMBL/GenBank/DDBJ whole genome shotgun (WGS) entry which is preliminary data.</text>
</comment>
<sequence>MDHPIHGLQAWALPDLLRCWVGPDMCDGPLQDPRVLRRRGLITVLCGPSMTNLEQGMVECRQFDYIVGFGRGLLLPVTVAAPLCTFVTLMTTTKDTAWHAALKAFTKLPGGVTLVVVECDGDRVVSRQLSESEHPTQPWGLSLACPGCLSFGYLLAMPHRDGNAAARRSRFRFKCFKCAFYIPELYIETPPFVRWEHDLLFSYKYPLTREQETYLSKRFEEYQNSQEGAMVYAGWLKTQRGMFFEERVGRVRGKEEVGTYDDGEFSESDGAFGEKVSGVRRYFN</sequence>
<accession>A0ACB8T320</accession>
<evidence type="ECO:0000313" key="1">
    <source>
        <dbReference type="EMBL" id="KAI0062620.1"/>
    </source>
</evidence>
<dbReference type="EMBL" id="MU277206">
    <property type="protein sequence ID" value="KAI0062620.1"/>
    <property type="molecule type" value="Genomic_DNA"/>
</dbReference>
<gene>
    <name evidence="1" type="ORF">BV25DRAFT_1825126</name>
</gene>
<dbReference type="Proteomes" id="UP000814140">
    <property type="component" value="Unassembled WGS sequence"/>
</dbReference>